<gene>
    <name evidence="10" type="ORF">FCM35_KLT19304</name>
</gene>
<feature type="compositionally biased region" description="Polar residues" evidence="7">
    <location>
        <begin position="687"/>
        <end position="700"/>
    </location>
</feature>
<feature type="region of interest" description="Disordered" evidence="7">
    <location>
        <begin position="687"/>
        <end position="713"/>
    </location>
</feature>
<evidence type="ECO:0000259" key="9">
    <source>
        <dbReference type="PROSITE" id="PS51186"/>
    </source>
</evidence>
<feature type="region of interest" description="Disordered" evidence="7">
    <location>
        <begin position="90"/>
        <end position="127"/>
    </location>
</feature>
<dbReference type="Pfam" id="PF00628">
    <property type="entry name" value="PHD"/>
    <property type="match status" value="1"/>
</dbReference>
<dbReference type="PROSITE" id="PS50016">
    <property type="entry name" value="ZF_PHD_2"/>
    <property type="match status" value="1"/>
</dbReference>
<comment type="caution">
    <text evidence="10">The sequence shown here is derived from an EMBL/GenBank/DDBJ whole genome shotgun (WGS) entry which is preliminary data.</text>
</comment>
<dbReference type="GO" id="GO:0005634">
    <property type="term" value="C:nucleus"/>
    <property type="evidence" value="ECO:0007669"/>
    <property type="project" value="UniProtKB-SubCell"/>
</dbReference>
<dbReference type="EMBL" id="SWLB01000007">
    <property type="protein sequence ID" value="KAF3336718.1"/>
    <property type="molecule type" value="Genomic_DNA"/>
</dbReference>
<keyword evidence="4" id="KW-0862">Zinc</keyword>
<feature type="domain" description="PHD-type" evidence="8">
    <location>
        <begin position="857"/>
        <end position="903"/>
    </location>
</feature>
<dbReference type="CDD" id="cd15532">
    <property type="entry name" value="PHD2_CHD_II"/>
    <property type="match status" value="1"/>
</dbReference>
<feature type="region of interest" description="Disordered" evidence="7">
    <location>
        <begin position="536"/>
        <end position="562"/>
    </location>
</feature>
<dbReference type="Proteomes" id="UP000623129">
    <property type="component" value="Unassembled WGS sequence"/>
</dbReference>
<evidence type="ECO:0000313" key="11">
    <source>
        <dbReference type="Proteomes" id="UP000623129"/>
    </source>
</evidence>
<name>A0A833VV96_9POAL</name>
<evidence type="ECO:0000256" key="6">
    <source>
        <dbReference type="PROSITE-ProRule" id="PRU00146"/>
    </source>
</evidence>
<evidence type="ECO:0000256" key="3">
    <source>
        <dbReference type="ARBA" id="ARBA00022771"/>
    </source>
</evidence>
<evidence type="ECO:0000256" key="7">
    <source>
        <dbReference type="SAM" id="MobiDB-lite"/>
    </source>
</evidence>
<feature type="region of interest" description="Disordered" evidence="7">
    <location>
        <begin position="243"/>
        <end position="269"/>
    </location>
</feature>
<feature type="compositionally biased region" description="Basic and acidic residues" evidence="7">
    <location>
        <begin position="118"/>
        <end position="127"/>
    </location>
</feature>
<dbReference type="AlphaFoldDB" id="A0A833VV96"/>
<feature type="compositionally biased region" description="Basic residues" evidence="7">
    <location>
        <begin position="641"/>
        <end position="666"/>
    </location>
</feature>
<feature type="compositionally biased region" description="Basic residues" evidence="7">
    <location>
        <begin position="701"/>
        <end position="713"/>
    </location>
</feature>
<dbReference type="SMART" id="SM00249">
    <property type="entry name" value="PHD"/>
    <property type="match status" value="1"/>
</dbReference>
<dbReference type="SUPFAM" id="SSF55729">
    <property type="entry name" value="Acyl-CoA N-acyltransferases (Nat)"/>
    <property type="match status" value="1"/>
</dbReference>
<dbReference type="PANTHER" id="PTHR46508">
    <property type="entry name" value="PHD FINGER FAMILY PROTEIN"/>
    <property type="match status" value="1"/>
</dbReference>
<dbReference type="GO" id="GO:0008270">
    <property type="term" value="F:zinc ion binding"/>
    <property type="evidence" value="ECO:0007669"/>
    <property type="project" value="UniProtKB-KW"/>
</dbReference>
<keyword evidence="2" id="KW-0479">Metal-binding</keyword>
<dbReference type="Pfam" id="PF23209">
    <property type="entry name" value="IDM1_C"/>
    <property type="match status" value="1"/>
</dbReference>
<dbReference type="Gene3D" id="3.40.630.30">
    <property type="match status" value="1"/>
</dbReference>
<dbReference type="InterPro" id="IPR056511">
    <property type="entry name" value="IDM1_C"/>
</dbReference>
<feature type="domain" description="N-acetyltransferase" evidence="9">
    <location>
        <begin position="994"/>
        <end position="1150"/>
    </location>
</feature>
<dbReference type="Gene3D" id="3.30.40.10">
    <property type="entry name" value="Zinc/RING finger domain, C3HC4 (zinc finger)"/>
    <property type="match status" value="1"/>
</dbReference>
<keyword evidence="5" id="KW-0539">Nucleus</keyword>
<protein>
    <submittedName>
        <fullName evidence="10">Increased DNA methylation 1</fullName>
    </submittedName>
</protein>
<dbReference type="InterPro" id="IPR032308">
    <property type="entry name" value="TDBD"/>
</dbReference>
<evidence type="ECO:0000256" key="2">
    <source>
        <dbReference type="ARBA" id="ARBA00022723"/>
    </source>
</evidence>
<proteinExistence type="predicted"/>
<dbReference type="OrthoDB" id="429143at2759"/>
<dbReference type="PROSITE" id="PS51186">
    <property type="entry name" value="GNAT"/>
    <property type="match status" value="1"/>
</dbReference>
<dbReference type="InterPro" id="IPR013083">
    <property type="entry name" value="Znf_RING/FYVE/PHD"/>
</dbReference>
<dbReference type="CDD" id="cd04301">
    <property type="entry name" value="NAT_SF"/>
    <property type="match status" value="1"/>
</dbReference>
<reference evidence="10" key="1">
    <citation type="submission" date="2020-01" db="EMBL/GenBank/DDBJ databases">
        <title>Genome sequence of Kobresia littledalei, the first chromosome-level genome in the family Cyperaceae.</title>
        <authorList>
            <person name="Qu G."/>
        </authorList>
    </citation>
    <scope>NUCLEOTIDE SEQUENCE</scope>
    <source>
        <strain evidence="10">C.B.Clarke</strain>
        <tissue evidence="10">Leaf</tissue>
    </source>
</reference>
<dbReference type="InterPro" id="IPR011011">
    <property type="entry name" value="Znf_FYVE_PHD"/>
</dbReference>
<dbReference type="InterPro" id="IPR016181">
    <property type="entry name" value="Acyl_CoA_acyltransferase"/>
</dbReference>
<keyword evidence="11" id="KW-1185">Reference proteome</keyword>
<evidence type="ECO:0000313" key="10">
    <source>
        <dbReference type="EMBL" id="KAF3336718.1"/>
    </source>
</evidence>
<feature type="compositionally biased region" description="Basic and acidic residues" evidence="7">
    <location>
        <begin position="553"/>
        <end position="562"/>
    </location>
</feature>
<evidence type="ECO:0000256" key="5">
    <source>
        <dbReference type="ARBA" id="ARBA00023242"/>
    </source>
</evidence>
<dbReference type="InterPro" id="IPR001965">
    <property type="entry name" value="Znf_PHD"/>
</dbReference>
<dbReference type="Pfam" id="PF16135">
    <property type="entry name" value="TDBD"/>
    <property type="match status" value="1"/>
</dbReference>
<dbReference type="SUPFAM" id="SSF57903">
    <property type="entry name" value="FYVE/PHD zinc finger"/>
    <property type="match status" value="1"/>
</dbReference>
<evidence type="ECO:0000259" key="8">
    <source>
        <dbReference type="PROSITE" id="PS50016"/>
    </source>
</evidence>
<dbReference type="InterPro" id="IPR000182">
    <property type="entry name" value="GNAT_dom"/>
</dbReference>
<accession>A0A833VV96</accession>
<sequence>MPEGDSSMLPQSFTDLEIMRMMFGEEFLFAATSDGFDGSKEESGIFKEVFGKEVRTNSYSGNGFEIVSGMPLCSQELNAVDNDILKNQNEEPSESHLQNEISEPNPLEEDPLGFQTEDPVKPDLSEIGPRIDKGIAYDSYLDAQNEKLSGNNSILELNVVNHPLAPDPNMGPSEVDLYATMVGNLGAPNGDFIDTDPLEFDQAMNFHSHSTEDQVYGNMDEENERSIGSGQLDYDLDMDNEVQEPGCAFSGGSGENPATGREPKSLSKDLSDQLRAHANRLLTEAGWQIDPRKRSDRAKLAAYYKYPPNELIFTTFSKAWRTCGEILQSYLGGTHLPVLQGQESPKEWSDVSTFWVDLAETFSRLEQRPWGPVVGLSLFDRWRALDPFIAVVCIDKKVHVLRNRGTLRVVGCETVVVSEGRRKKGVIREEIAGFTDPFEVSTGDGNKSKGRRVKRKKCSCGDNNGSCQETNDACLVACKYSYDDVDGGELKESVQHSADVGNLDYELQRSPWEAKLVNNSIKKARKRSKRISEIDTPGINEETPDIKPKKKPRTCETKPKARRWSKIELPENYFPENHLPENILFGNPLADDHLPENHLQETSFDMESDLTKSIPDSLVISNSSSNIIESPQIDSNTFTPAKRRRGPKPKKHAGPKPKNGRKRPRGFHIYDDDLLITAIIKNKDFNSSGKFTSGNSSQQTNKRKYKMQRLRKTPKRKFQLALRNKGGNKSKKNNSGFDSRRLILARKTVLSWLIATGGISLNEVVQYRNVKSSDVFKEGWVTLDGILCNCCARVMSLSEFKAHAGPRCQRSGNLFLQSGKSFTLCQLEAWSAEYRLRKGADRASGSGSGSDKEDQNDDTCALCGDGGELLCCDRCPSTYHPTCLPSQEELPEGSWYCWHCICQSCGNAIGGKTDISTSCDLKCLQCGDSYHDTCIGGITCDGEMGPNAWFCGMICQEIYQWLRSHVGVANFFENGLSWTLLRCNHEEQKVHSAQRIALMADCNTKLAVALTLMEECFVPMVDPRTGIDMIPHVMYNRGSNFARLDYKGFYTVVLEKGDDIVSVASLRIHGNRVAEMPLVATNNEYRRQGMCRRLVDTIEKMLKSFRVKLLVLTAIPDLVETWVTGFGFKPIEENEKKLLNNITLMLFPGASMLTKSLLDTESEKSGLQNDLYEKELDTSLEENNYHNFGGELSENSNFRFYPGVNGKTDPGMDPDIKPMNLESTGPIDQVVVKAENSTENGYSLI</sequence>
<evidence type="ECO:0000256" key="4">
    <source>
        <dbReference type="ARBA" id="ARBA00022833"/>
    </source>
</evidence>
<dbReference type="GO" id="GO:0016747">
    <property type="term" value="F:acyltransferase activity, transferring groups other than amino-acyl groups"/>
    <property type="evidence" value="ECO:0007669"/>
    <property type="project" value="InterPro"/>
</dbReference>
<dbReference type="InterPro" id="IPR019787">
    <property type="entry name" value="Znf_PHD-finger"/>
</dbReference>
<evidence type="ECO:0000256" key="1">
    <source>
        <dbReference type="ARBA" id="ARBA00004123"/>
    </source>
</evidence>
<keyword evidence="3 6" id="KW-0863">Zinc-finger</keyword>
<comment type="subcellular location">
    <subcellularLocation>
        <location evidence="1">Nucleus</location>
    </subcellularLocation>
</comment>
<organism evidence="10 11">
    <name type="scientific">Carex littledalei</name>
    <dbReference type="NCBI Taxonomy" id="544730"/>
    <lineage>
        <taxon>Eukaryota</taxon>
        <taxon>Viridiplantae</taxon>
        <taxon>Streptophyta</taxon>
        <taxon>Embryophyta</taxon>
        <taxon>Tracheophyta</taxon>
        <taxon>Spermatophyta</taxon>
        <taxon>Magnoliopsida</taxon>
        <taxon>Liliopsida</taxon>
        <taxon>Poales</taxon>
        <taxon>Cyperaceae</taxon>
        <taxon>Cyperoideae</taxon>
        <taxon>Cariceae</taxon>
        <taxon>Carex</taxon>
        <taxon>Carex subgen. Euthyceras</taxon>
    </lineage>
</organism>
<dbReference type="PANTHER" id="PTHR46508:SF2">
    <property type="entry name" value="INCREASED DNA METHYLATION 1"/>
    <property type="match status" value="1"/>
</dbReference>
<feature type="region of interest" description="Disordered" evidence="7">
    <location>
        <begin position="629"/>
        <end position="666"/>
    </location>
</feature>